<dbReference type="InterPro" id="IPR036388">
    <property type="entry name" value="WH-like_DNA-bd_sf"/>
</dbReference>
<protein>
    <submittedName>
        <fullName evidence="7">LysR family transcriptional regulator ArgP</fullName>
    </submittedName>
</protein>
<reference evidence="7 8" key="1">
    <citation type="submission" date="2024-09" db="EMBL/GenBank/DDBJ databases">
        <authorList>
            <person name="Sun Q."/>
            <person name="Mori K."/>
        </authorList>
    </citation>
    <scope>NUCLEOTIDE SEQUENCE [LARGE SCALE GENOMIC DNA]</scope>
    <source>
        <strain evidence="7 8">CGMCC 1.15906</strain>
    </source>
</reference>
<dbReference type="Gene3D" id="3.40.190.290">
    <property type="match status" value="1"/>
</dbReference>
<dbReference type="InterPro" id="IPR017685">
    <property type="entry name" value="ArgP"/>
</dbReference>
<gene>
    <name evidence="7" type="ORF">ACFFGN_12345</name>
</gene>
<organism evidence="7 8">
    <name type="scientific">Kribbella deserti</name>
    <dbReference type="NCBI Taxonomy" id="1926257"/>
    <lineage>
        <taxon>Bacteria</taxon>
        <taxon>Bacillati</taxon>
        <taxon>Actinomycetota</taxon>
        <taxon>Actinomycetes</taxon>
        <taxon>Propionibacteriales</taxon>
        <taxon>Kribbellaceae</taxon>
        <taxon>Kribbella</taxon>
    </lineage>
</organism>
<dbReference type="NCBIfam" id="NF009888">
    <property type="entry name" value="PRK13348.1"/>
    <property type="match status" value="1"/>
</dbReference>
<dbReference type="InterPro" id="IPR000847">
    <property type="entry name" value="LysR_HTH_N"/>
</dbReference>
<evidence type="ECO:0000256" key="5">
    <source>
        <dbReference type="ARBA" id="ARBA00023163"/>
    </source>
</evidence>
<comment type="similarity">
    <text evidence="1">Belongs to the LysR transcriptional regulatory family.</text>
</comment>
<dbReference type="EMBL" id="JBHLTC010000014">
    <property type="protein sequence ID" value="MFC0624858.1"/>
    <property type="molecule type" value="Genomic_DNA"/>
</dbReference>
<dbReference type="PROSITE" id="PS50931">
    <property type="entry name" value="HTH_LYSR"/>
    <property type="match status" value="1"/>
</dbReference>
<dbReference type="InterPro" id="IPR036390">
    <property type="entry name" value="WH_DNA-bd_sf"/>
</dbReference>
<proteinExistence type="inferred from homology"/>
<dbReference type="SUPFAM" id="SSF53850">
    <property type="entry name" value="Periplasmic binding protein-like II"/>
    <property type="match status" value="1"/>
</dbReference>
<evidence type="ECO:0000256" key="4">
    <source>
        <dbReference type="ARBA" id="ARBA00023159"/>
    </source>
</evidence>
<dbReference type="SUPFAM" id="SSF46785">
    <property type="entry name" value="Winged helix' DNA-binding domain"/>
    <property type="match status" value="1"/>
</dbReference>
<evidence type="ECO:0000256" key="1">
    <source>
        <dbReference type="ARBA" id="ARBA00009437"/>
    </source>
</evidence>
<comment type="caution">
    <text evidence="7">The sequence shown here is derived from an EMBL/GenBank/DDBJ whole genome shotgun (WGS) entry which is preliminary data.</text>
</comment>
<dbReference type="InterPro" id="IPR005119">
    <property type="entry name" value="LysR_subst-bd"/>
</dbReference>
<evidence type="ECO:0000313" key="7">
    <source>
        <dbReference type="EMBL" id="MFC0624858.1"/>
    </source>
</evidence>
<keyword evidence="5" id="KW-0804">Transcription</keyword>
<accession>A0ABV6QL07</accession>
<evidence type="ECO:0000256" key="3">
    <source>
        <dbReference type="ARBA" id="ARBA00023125"/>
    </source>
</evidence>
<evidence type="ECO:0000313" key="8">
    <source>
        <dbReference type="Proteomes" id="UP001589890"/>
    </source>
</evidence>
<dbReference type="Pfam" id="PF03466">
    <property type="entry name" value="LysR_substrate"/>
    <property type="match status" value="1"/>
</dbReference>
<evidence type="ECO:0000259" key="6">
    <source>
        <dbReference type="PROSITE" id="PS50931"/>
    </source>
</evidence>
<dbReference type="RefSeq" id="WP_380046663.1">
    <property type="nucleotide sequence ID" value="NZ_JBHLTC010000014.1"/>
</dbReference>
<dbReference type="Gene3D" id="1.10.10.10">
    <property type="entry name" value="Winged helix-like DNA-binding domain superfamily/Winged helix DNA-binding domain"/>
    <property type="match status" value="1"/>
</dbReference>
<dbReference type="NCBIfam" id="NF002964">
    <property type="entry name" value="PRK03635.1"/>
    <property type="match status" value="1"/>
</dbReference>
<evidence type="ECO:0000256" key="2">
    <source>
        <dbReference type="ARBA" id="ARBA00023015"/>
    </source>
</evidence>
<keyword evidence="3" id="KW-0238">DNA-binding</keyword>
<keyword evidence="8" id="KW-1185">Reference proteome</keyword>
<dbReference type="NCBIfam" id="TIGR03298">
    <property type="entry name" value="argP"/>
    <property type="match status" value="1"/>
</dbReference>
<dbReference type="InterPro" id="IPR050176">
    <property type="entry name" value="LTTR"/>
</dbReference>
<keyword evidence="2" id="KW-0805">Transcription regulation</keyword>
<keyword evidence="4" id="KW-0010">Activator</keyword>
<dbReference type="Pfam" id="PF00126">
    <property type="entry name" value="HTH_1"/>
    <property type="match status" value="1"/>
</dbReference>
<dbReference type="PANTHER" id="PTHR30579:SF2">
    <property type="entry name" value="HTH-TYPE TRANSCRIPTIONAL REGULATOR ARGP"/>
    <property type="match status" value="1"/>
</dbReference>
<dbReference type="Proteomes" id="UP001589890">
    <property type="component" value="Unassembled WGS sequence"/>
</dbReference>
<sequence length="289" mass="31627">MQIDSGQLATFAAIIEEGSFEAAARRLNVTPGAISQRMKGLESRIGQVLVRRTKPCTATDAGQALIRLARQVSLLETEALAAVRGTAVGERVPIAVNADSLAGWFMPALSAMPAELTVYFDLRAEDQDHSAELLRDGTVLAAVTADPQAVQGCRVQRLGKMRYHAVAAPAYVERWLAGRPPAEALAEAPMIVFNRKDQLQHRFLRTVSRRRLEPPAHYVPSTGPYIEAIRAGLGWGMAEDYYLTDGRLVKLEGGRPVDVPLYWQHWKLESRVLDALTAAVHEAAAKGLR</sequence>
<name>A0ABV6QL07_9ACTN</name>
<dbReference type="PANTHER" id="PTHR30579">
    <property type="entry name" value="TRANSCRIPTIONAL REGULATOR"/>
    <property type="match status" value="1"/>
</dbReference>
<feature type="domain" description="HTH lysR-type" evidence="6">
    <location>
        <begin position="3"/>
        <end position="59"/>
    </location>
</feature>